<comment type="caution">
    <text evidence="7">The sequence shown here is derived from an EMBL/GenBank/DDBJ whole genome shotgun (WGS) entry which is preliminary data.</text>
</comment>
<dbReference type="InterPro" id="IPR016166">
    <property type="entry name" value="FAD-bd_PCMH"/>
</dbReference>
<evidence type="ECO:0000313" key="8">
    <source>
        <dbReference type="Proteomes" id="UP001147782"/>
    </source>
</evidence>
<dbReference type="Pfam" id="PF08031">
    <property type="entry name" value="BBE"/>
    <property type="match status" value="1"/>
</dbReference>
<dbReference type="PANTHER" id="PTHR42973:SF39">
    <property type="entry name" value="FAD-BINDING PCMH-TYPE DOMAIN-CONTAINING PROTEIN"/>
    <property type="match status" value="1"/>
</dbReference>
<dbReference type="PROSITE" id="PS51387">
    <property type="entry name" value="FAD_PCMH"/>
    <property type="match status" value="1"/>
</dbReference>
<sequence>MPFLSYRHAAQLRQELKDTRATVVTPEKEDFPELIRRWSDTCEKEAGAVVMVTSSHEVALVVAFANRHYIPIAVQGGGYSTSGASSTHGGIVINLSAMHNVLVDPASATIAVQGGATWGEVDQAAEREGLAVVGCTTSAAGVGGTTLSGGFGWLTGRHGLVIDNLVSVKMVLADGRVVTASEAEHPDLFWAVRGAGQSFGVATEFVLLAHRQRSPIFGGLLYFPADRLAAVIEFANQFDERATGDEGLFFGFTTRPPDLLSTVIVALLFYNGPRVAAEAFFAPLLALGPIQNETCEMPYPRMNTILGPLAASGARKRLSGTTVRLPLDPQIVHEVYEDFDRIMRSYPRVEGSVVVFELLPYARVSQVPLDATACANRGPYHNVATILRWHDPELDAKMANLERALLRKIRERGGVASIAGHGVGIYANYAGHEANAQELFGDNLPRLQKLKKQYDPKNMFRKWHNLLTHSHEPTVIC</sequence>
<dbReference type="GeneID" id="81440836"/>
<dbReference type="InterPro" id="IPR016169">
    <property type="entry name" value="FAD-bd_PCMH_sub2"/>
</dbReference>
<evidence type="ECO:0000256" key="1">
    <source>
        <dbReference type="ARBA" id="ARBA00001974"/>
    </source>
</evidence>
<proteinExistence type="inferred from homology"/>
<dbReference type="GO" id="GO:0016491">
    <property type="term" value="F:oxidoreductase activity"/>
    <property type="evidence" value="ECO:0007669"/>
    <property type="project" value="UniProtKB-KW"/>
</dbReference>
<keyword evidence="8" id="KW-1185">Reference proteome</keyword>
<evidence type="ECO:0000256" key="5">
    <source>
        <dbReference type="ARBA" id="ARBA00023002"/>
    </source>
</evidence>
<dbReference type="Proteomes" id="UP001147782">
    <property type="component" value="Unassembled WGS sequence"/>
</dbReference>
<evidence type="ECO:0000313" key="7">
    <source>
        <dbReference type="EMBL" id="KAJ5368978.1"/>
    </source>
</evidence>
<gene>
    <name evidence="7" type="ORF">N7496_008738</name>
</gene>
<dbReference type="SUPFAM" id="SSF55103">
    <property type="entry name" value="FAD-linked oxidases, C-terminal domain"/>
    <property type="match status" value="1"/>
</dbReference>
<organism evidence="7 8">
    <name type="scientific">Penicillium cataractarum</name>
    <dbReference type="NCBI Taxonomy" id="2100454"/>
    <lineage>
        <taxon>Eukaryota</taxon>
        <taxon>Fungi</taxon>
        <taxon>Dikarya</taxon>
        <taxon>Ascomycota</taxon>
        <taxon>Pezizomycotina</taxon>
        <taxon>Eurotiomycetes</taxon>
        <taxon>Eurotiomycetidae</taxon>
        <taxon>Eurotiales</taxon>
        <taxon>Aspergillaceae</taxon>
        <taxon>Penicillium</taxon>
    </lineage>
</organism>
<evidence type="ECO:0000256" key="2">
    <source>
        <dbReference type="ARBA" id="ARBA00005466"/>
    </source>
</evidence>
<dbReference type="EMBL" id="JAPZBS010000007">
    <property type="protein sequence ID" value="KAJ5368978.1"/>
    <property type="molecule type" value="Genomic_DNA"/>
</dbReference>
<comment type="similarity">
    <text evidence="2">Belongs to the oxygen-dependent FAD-linked oxidoreductase family.</text>
</comment>
<evidence type="ECO:0000259" key="6">
    <source>
        <dbReference type="PROSITE" id="PS51387"/>
    </source>
</evidence>
<protein>
    <recommendedName>
        <fullName evidence="6">FAD-binding PCMH-type domain-containing protein</fullName>
    </recommendedName>
</protein>
<dbReference type="Gene3D" id="3.30.43.10">
    <property type="entry name" value="Uridine Diphospho-n-acetylenolpyruvylglucosamine Reductase, domain 2"/>
    <property type="match status" value="1"/>
</dbReference>
<dbReference type="InterPro" id="IPR006094">
    <property type="entry name" value="Oxid_FAD_bind_N"/>
</dbReference>
<dbReference type="GO" id="GO:0071949">
    <property type="term" value="F:FAD binding"/>
    <property type="evidence" value="ECO:0007669"/>
    <property type="project" value="InterPro"/>
</dbReference>
<keyword evidence="4" id="KW-0274">FAD</keyword>
<feature type="domain" description="FAD-binding PCMH-type" evidence="6">
    <location>
        <begin position="42"/>
        <end position="212"/>
    </location>
</feature>
<dbReference type="AlphaFoldDB" id="A0A9W9V4U3"/>
<evidence type="ECO:0000256" key="3">
    <source>
        <dbReference type="ARBA" id="ARBA00022630"/>
    </source>
</evidence>
<keyword evidence="3" id="KW-0285">Flavoprotein</keyword>
<evidence type="ECO:0000256" key="4">
    <source>
        <dbReference type="ARBA" id="ARBA00022827"/>
    </source>
</evidence>
<comment type="cofactor">
    <cofactor evidence="1">
        <name>FAD</name>
        <dbReference type="ChEBI" id="CHEBI:57692"/>
    </cofactor>
</comment>
<accession>A0A9W9V4U3</accession>
<reference evidence="7" key="2">
    <citation type="journal article" date="2023" name="IMA Fungus">
        <title>Comparative genomic study of the Penicillium genus elucidates a diverse pangenome and 15 lateral gene transfer events.</title>
        <authorList>
            <person name="Petersen C."/>
            <person name="Sorensen T."/>
            <person name="Nielsen M.R."/>
            <person name="Sondergaard T.E."/>
            <person name="Sorensen J.L."/>
            <person name="Fitzpatrick D.A."/>
            <person name="Frisvad J.C."/>
            <person name="Nielsen K.L."/>
        </authorList>
    </citation>
    <scope>NUCLEOTIDE SEQUENCE</scope>
    <source>
        <strain evidence="7">IBT 29864</strain>
    </source>
</reference>
<dbReference type="InterPro" id="IPR050416">
    <property type="entry name" value="FAD-linked_Oxidoreductase"/>
</dbReference>
<dbReference type="InterPro" id="IPR016164">
    <property type="entry name" value="FAD-linked_Oxase-like_C"/>
</dbReference>
<dbReference type="Gene3D" id="3.30.465.10">
    <property type="match status" value="1"/>
</dbReference>
<dbReference type="OrthoDB" id="415825at2759"/>
<name>A0A9W9V4U3_9EURO</name>
<dbReference type="SUPFAM" id="SSF56176">
    <property type="entry name" value="FAD-binding/transporter-associated domain-like"/>
    <property type="match status" value="1"/>
</dbReference>
<dbReference type="InterPro" id="IPR012951">
    <property type="entry name" value="BBE"/>
</dbReference>
<dbReference type="PANTHER" id="PTHR42973">
    <property type="entry name" value="BINDING OXIDOREDUCTASE, PUTATIVE (AFU_ORTHOLOGUE AFUA_1G17690)-RELATED"/>
    <property type="match status" value="1"/>
</dbReference>
<dbReference type="RefSeq" id="XP_056553720.1">
    <property type="nucleotide sequence ID" value="XM_056701657.1"/>
</dbReference>
<dbReference type="Gene3D" id="3.40.462.20">
    <property type="match status" value="1"/>
</dbReference>
<dbReference type="Pfam" id="PF01565">
    <property type="entry name" value="FAD_binding_4"/>
    <property type="match status" value="1"/>
</dbReference>
<dbReference type="InterPro" id="IPR036318">
    <property type="entry name" value="FAD-bd_PCMH-like_sf"/>
</dbReference>
<dbReference type="InterPro" id="IPR016167">
    <property type="entry name" value="FAD-bd_PCMH_sub1"/>
</dbReference>
<keyword evidence="5" id="KW-0560">Oxidoreductase</keyword>
<reference evidence="7" key="1">
    <citation type="submission" date="2022-11" db="EMBL/GenBank/DDBJ databases">
        <authorList>
            <person name="Petersen C."/>
        </authorList>
    </citation>
    <scope>NUCLEOTIDE SEQUENCE</scope>
    <source>
        <strain evidence="7">IBT 29864</strain>
    </source>
</reference>